<dbReference type="RefSeq" id="XP_045267291.1">
    <property type="nucleotide sequence ID" value="XM_045412586.1"/>
</dbReference>
<accession>A0A8H4CQP8</accession>
<dbReference type="GeneID" id="69019830"/>
<dbReference type="InterPro" id="IPR011990">
    <property type="entry name" value="TPR-like_helical_dom_sf"/>
</dbReference>
<keyword evidence="2" id="KW-1185">Reference proteome</keyword>
<reference evidence="1" key="1">
    <citation type="journal article" date="2020" name="Phytopathology">
        <title>Genome sequence and comparative analysis of Colletotrichum gloeosporioides isolated from Liriodendron leaves.</title>
        <authorList>
            <person name="Fu F.F."/>
            <person name="Hao Z."/>
            <person name="Wang P."/>
            <person name="Lu Y."/>
            <person name="Xue L.J."/>
            <person name="Wei G."/>
            <person name="Tian Y."/>
            <person name="Baishi H."/>
            <person name="Xu H."/>
            <person name="Shi J."/>
            <person name="Cheng T."/>
            <person name="Wang G."/>
            <person name="Yi Y."/>
            <person name="Chen J."/>
        </authorList>
    </citation>
    <scope>NUCLEOTIDE SEQUENCE</scope>
    <source>
        <strain evidence="1">Lc1</strain>
    </source>
</reference>
<evidence type="ECO:0000313" key="1">
    <source>
        <dbReference type="EMBL" id="KAF3808132.1"/>
    </source>
</evidence>
<organism evidence="1 2">
    <name type="scientific">Colletotrichum gloeosporioides</name>
    <name type="common">Anthracnose fungus</name>
    <name type="synonym">Glomerella cingulata</name>
    <dbReference type="NCBI Taxonomy" id="474922"/>
    <lineage>
        <taxon>Eukaryota</taxon>
        <taxon>Fungi</taxon>
        <taxon>Dikarya</taxon>
        <taxon>Ascomycota</taxon>
        <taxon>Pezizomycotina</taxon>
        <taxon>Sordariomycetes</taxon>
        <taxon>Hypocreomycetidae</taxon>
        <taxon>Glomerellales</taxon>
        <taxon>Glomerellaceae</taxon>
        <taxon>Colletotrichum</taxon>
        <taxon>Colletotrichum gloeosporioides species complex</taxon>
    </lineage>
</organism>
<dbReference type="Gene3D" id="1.25.40.10">
    <property type="entry name" value="Tetratricopeptide repeat domain"/>
    <property type="match status" value="1"/>
</dbReference>
<sequence>MQGDSFENSLYNLIEKRVMGGLVQACGGAPDQQESTEVSVKSFVSFLVDLKGLTPDSGSISKQASAHFKLRNTAGIYQKTPKRIQKDLGQSLGSICSTSTDDKLRAAASFSIAVAHVNGVGVRFDINTAHDFLLRAAKWGHEQAQTTLINIFDHQGPPGPPDATVPLGLWVDWLKRTAELGSDTALEKLKAASASSWRSAQEVSQTRRLESEGFGLLQSQQAVVDGQCEGQLSTSQSLVLAIIHERGGMVEELIRNNPQLLN</sequence>
<dbReference type="EMBL" id="WVTB01000024">
    <property type="protein sequence ID" value="KAF3808132.1"/>
    <property type="molecule type" value="Genomic_DNA"/>
</dbReference>
<gene>
    <name evidence="1" type="ORF">GCG54_00012712</name>
</gene>
<reference evidence="1" key="2">
    <citation type="submission" date="2020-03" db="EMBL/GenBank/DDBJ databases">
        <authorList>
            <person name="Fu F.-F."/>
            <person name="Chen J."/>
        </authorList>
    </citation>
    <scope>NUCLEOTIDE SEQUENCE</scope>
    <source>
        <strain evidence="1">Lc1</strain>
    </source>
</reference>
<comment type="caution">
    <text evidence="1">The sequence shown here is derived from an EMBL/GenBank/DDBJ whole genome shotgun (WGS) entry which is preliminary data.</text>
</comment>
<evidence type="ECO:0000313" key="2">
    <source>
        <dbReference type="Proteomes" id="UP000613401"/>
    </source>
</evidence>
<protein>
    <submittedName>
        <fullName evidence="1">Uncharacterized protein</fullName>
    </submittedName>
</protein>
<dbReference type="AlphaFoldDB" id="A0A8H4CQP8"/>
<dbReference type="Proteomes" id="UP000613401">
    <property type="component" value="Unassembled WGS sequence"/>
</dbReference>
<name>A0A8H4CQP8_COLGL</name>
<proteinExistence type="predicted"/>